<gene>
    <name evidence="1" type="ORF">PanWU01x14_210120</name>
</gene>
<accession>A0A2P5BU25</accession>
<proteinExistence type="predicted"/>
<keyword evidence="2" id="KW-1185">Reference proteome</keyword>
<evidence type="ECO:0000313" key="1">
    <source>
        <dbReference type="EMBL" id="PON52301.1"/>
    </source>
</evidence>
<reference evidence="2" key="1">
    <citation type="submission" date="2016-06" db="EMBL/GenBank/DDBJ databases">
        <title>Parallel loss of symbiosis genes in relatives of nitrogen-fixing non-legume Parasponia.</title>
        <authorList>
            <person name="Van Velzen R."/>
            <person name="Holmer R."/>
            <person name="Bu F."/>
            <person name="Rutten L."/>
            <person name="Van Zeijl A."/>
            <person name="Liu W."/>
            <person name="Santuari L."/>
            <person name="Cao Q."/>
            <person name="Sharma T."/>
            <person name="Shen D."/>
            <person name="Roswanjaya Y."/>
            <person name="Wardhani T."/>
            <person name="Kalhor M.S."/>
            <person name="Jansen J."/>
            <person name="Van den Hoogen J."/>
            <person name="Gungor B."/>
            <person name="Hartog M."/>
            <person name="Hontelez J."/>
            <person name="Verver J."/>
            <person name="Yang W.-C."/>
            <person name="Schijlen E."/>
            <person name="Repin R."/>
            <person name="Schilthuizen M."/>
            <person name="Schranz E."/>
            <person name="Heidstra R."/>
            <person name="Miyata K."/>
            <person name="Fedorova E."/>
            <person name="Kohlen W."/>
            <person name="Bisseling T."/>
            <person name="Smit S."/>
            <person name="Geurts R."/>
        </authorList>
    </citation>
    <scope>NUCLEOTIDE SEQUENCE [LARGE SCALE GENOMIC DNA]</scope>
    <source>
        <strain evidence="2">cv. WU1-14</strain>
    </source>
</reference>
<dbReference type="AlphaFoldDB" id="A0A2P5BU25"/>
<dbReference type="Proteomes" id="UP000237105">
    <property type="component" value="Unassembled WGS sequence"/>
</dbReference>
<dbReference type="EMBL" id="JXTB01000222">
    <property type="protein sequence ID" value="PON52301.1"/>
    <property type="molecule type" value="Genomic_DNA"/>
</dbReference>
<sequence length="141" mass="16008">MSIPTLNNAPITKNVILKNRTLNLREWFEDHGNEPLPIRFDKAGGTWHPIDDYKKYFPRLIGSKMTKIQNTQSQASFEAGSSPSTSISDAHITDENLDIHCGFRRGVRGKLTRSAPSTRSIPLEFPALVLEDIQRYMHESQ</sequence>
<comment type="caution">
    <text evidence="1">The sequence shown here is derived from an EMBL/GenBank/DDBJ whole genome shotgun (WGS) entry which is preliminary data.</text>
</comment>
<organism evidence="1 2">
    <name type="scientific">Parasponia andersonii</name>
    <name type="common">Sponia andersonii</name>
    <dbReference type="NCBI Taxonomy" id="3476"/>
    <lineage>
        <taxon>Eukaryota</taxon>
        <taxon>Viridiplantae</taxon>
        <taxon>Streptophyta</taxon>
        <taxon>Embryophyta</taxon>
        <taxon>Tracheophyta</taxon>
        <taxon>Spermatophyta</taxon>
        <taxon>Magnoliopsida</taxon>
        <taxon>eudicotyledons</taxon>
        <taxon>Gunneridae</taxon>
        <taxon>Pentapetalae</taxon>
        <taxon>rosids</taxon>
        <taxon>fabids</taxon>
        <taxon>Rosales</taxon>
        <taxon>Cannabaceae</taxon>
        <taxon>Parasponia</taxon>
    </lineage>
</organism>
<protein>
    <submittedName>
        <fullName evidence="1">Uncharacterized protein</fullName>
    </submittedName>
</protein>
<name>A0A2P5BU25_PARAD</name>
<evidence type="ECO:0000313" key="2">
    <source>
        <dbReference type="Proteomes" id="UP000237105"/>
    </source>
</evidence>